<dbReference type="AlphaFoldDB" id="A0A5C3MD53"/>
<dbReference type="Proteomes" id="UP000308652">
    <property type="component" value="Unassembled WGS sequence"/>
</dbReference>
<keyword evidence="11" id="KW-0407">Ion channel</keyword>
<keyword evidence="7 14" id="KW-1133">Transmembrane helix</keyword>
<keyword evidence="6" id="KW-0851">Voltage-gated channel</keyword>
<feature type="coiled-coil region" evidence="13">
    <location>
        <begin position="172"/>
        <end position="209"/>
    </location>
</feature>
<dbReference type="EMBL" id="ML213592">
    <property type="protein sequence ID" value="TFK42683.1"/>
    <property type="molecule type" value="Genomic_DNA"/>
</dbReference>
<dbReference type="Gene3D" id="1.20.120.350">
    <property type="entry name" value="Voltage-gated potassium channels. Chain C"/>
    <property type="match status" value="1"/>
</dbReference>
<dbReference type="Pfam" id="PF00520">
    <property type="entry name" value="Ion_trans"/>
    <property type="match status" value="1"/>
</dbReference>
<dbReference type="PANTHER" id="PTHR46480:SF1">
    <property type="entry name" value="VOLTAGE-GATED HYDROGEN CHANNEL 1"/>
    <property type="match status" value="1"/>
</dbReference>
<organism evidence="16 17">
    <name type="scientific">Crucibulum laeve</name>
    <dbReference type="NCBI Taxonomy" id="68775"/>
    <lineage>
        <taxon>Eukaryota</taxon>
        <taxon>Fungi</taxon>
        <taxon>Dikarya</taxon>
        <taxon>Basidiomycota</taxon>
        <taxon>Agaricomycotina</taxon>
        <taxon>Agaricomycetes</taxon>
        <taxon>Agaricomycetidae</taxon>
        <taxon>Agaricales</taxon>
        <taxon>Agaricineae</taxon>
        <taxon>Nidulariaceae</taxon>
        <taxon>Crucibulum</taxon>
    </lineage>
</organism>
<dbReference type="InterPro" id="IPR031846">
    <property type="entry name" value="Hvcn1"/>
</dbReference>
<name>A0A5C3MD53_9AGAR</name>
<evidence type="ECO:0000256" key="13">
    <source>
        <dbReference type="SAM" id="Coils"/>
    </source>
</evidence>
<feature type="domain" description="Ion transport" evidence="15">
    <location>
        <begin position="36"/>
        <end position="156"/>
    </location>
</feature>
<keyword evidence="3" id="KW-0813">Transport</keyword>
<dbReference type="GO" id="GO:0034702">
    <property type="term" value="C:monoatomic ion channel complex"/>
    <property type="evidence" value="ECO:0007669"/>
    <property type="project" value="UniProtKB-KW"/>
</dbReference>
<evidence type="ECO:0000256" key="9">
    <source>
        <dbReference type="ARBA" id="ARBA00023065"/>
    </source>
</evidence>
<sequence length="215" mass="24289">MSEHEPLLPVWDSEHASERYKRIHARTAKFLDSQITHRTVITLVAIDTTFVVIDLGYTFLSANCTIPSHESPQWLEVFSYLSLAITGLFLIEIPLNVWAFGLQFINPFGPIPHAWLHAFDAAIIITTFVLEVVLRGKERELASLLVILRLWRLVKVVGGVAVGAGELEEENAKLLAETRAELETTRKDLKDAKDEINFLRNRIDEVTASAHEPDH</sequence>
<accession>A0A5C3MD53</accession>
<dbReference type="GO" id="GO:0005886">
    <property type="term" value="C:plasma membrane"/>
    <property type="evidence" value="ECO:0007669"/>
    <property type="project" value="UniProtKB-SubCell"/>
</dbReference>
<protein>
    <recommendedName>
        <fullName evidence="2">Voltage-gated hydrogen channel 1</fullName>
    </recommendedName>
    <alternativeName>
        <fullName evidence="12">Hydrogen voltage-gated channel 1</fullName>
    </alternativeName>
</protein>
<evidence type="ECO:0000256" key="11">
    <source>
        <dbReference type="ARBA" id="ARBA00023303"/>
    </source>
</evidence>
<evidence type="ECO:0000256" key="8">
    <source>
        <dbReference type="ARBA" id="ARBA00023054"/>
    </source>
</evidence>
<dbReference type="STRING" id="68775.A0A5C3MD53"/>
<keyword evidence="5 14" id="KW-0812">Transmembrane</keyword>
<evidence type="ECO:0000256" key="4">
    <source>
        <dbReference type="ARBA" id="ARBA00022475"/>
    </source>
</evidence>
<dbReference type="GO" id="GO:0030171">
    <property type="term" value="F:voltage-gated proton channel activity"/>
    <property type="evidence" value="ECO:0007669"/>
    <property type="project" value="InterPro"/>
</dbReference>
<dbReference type="InterPro" id="IPR027359">
    <property type="entry name" value="Volt_channel_dom_sf"/>
</dbReference>
<evidence type="ECO:0000313" key="16">
    <source>
        <dbReference type="EMBL" id="TFK42683.1"/>
    </source>
</evidence>
<evidence type="ECO:0000256" key="3">
    <source>
        <dbReference type="ARBA" id="ARBA00022448"/>
    </source>
</evidence>
<feature type="transmembrane region" description="Helical" evidence="14">
    <location>
        <begin position="40"/>
        <end position="60"/>
    </location>
</feature>
<dbReference type="PANTHER" id="PTHR46480">
    <property type="entry name" value="F20B24.22"/>
    <property type="match status" value="1"/>
</dbReference>
<keyword evidence="8 13" id="KW-0175">Coiled coil</keyword>
<comment type="subcellular location">
    <subcellularLocation>
        <location evidence="1">Cell membrane</location>
        <topology evidence="1">Multi-pass membrane protein</topology>
    </subcellularLocation>
</comment>
<keyword evidence="17" id="KW-1185">Reference proteome</keyword>
<gene>
    <name evidence="16" type="ORF">BDQ12DRAFT_676623</name>
</gene>
<evidence type="ECO:0000256" key="12">
    <source>
        <dbReference type="ARBA" id="ARBA00031989"/>
    </source>
</evidence>
<evidence type="ECO:0000313" key="17">
    <source>
        <dbReference type="Proteomes" id="UP000308652"/>
    </source>
</evidence>
<evidence type="ECO:0000256" key="2">
    <source>
        <dbReference type="ARBA" id="ARBA00015897"/>
    </source>
</evidence>
<evidence type="ECO:0000256" key="6">
    <source>
        <dbReference type="ARBA" id="ARBA00022882"/>
    </source>
</evidence>
<keyword evidence="9" id="KW-0406">Ion transport</keyword>
<evidence type="ECO:0000256" key="10">
    <source>
        <dbReference type="ARBA" id="ARBA00023136"/>
    </source>
</evidence>
<keyword evidence="4" id="KW-1003">Cell membrane</keyword>
<evidence type="ECO:0000259" key="15">
    <source>
        <dbReference type="Pfam" id="PF00520"/>
    </source>
</evidence>
<evidence type="ECO:0000256" key="1">
    <source>
        <dbReference type="ARBA" id="ARBA00004651"/>
    </source>
</evidence>
<proteinExistence type="predicted"/>
<evidence type="ECO:0000256" key="14">
    <source>
        <dbReference type="SAM" id="Phobius"/>
    </source>
</evidence>
<keyword evidence="10 14" id="KW-0472">Membrane</keyword>
<reference evidence="16 17" key="1">
    <citation type="journal article" date="2019" name="Nat. Ecol. Evol.">
        <title>Megaphylogeny resolves global patterns of mushroom evolution.</title>
        <authorList>
            <person name="Varga T."/>
            <person name="Krizsan K."/>
            <person name="Foldi C."/>
            <person name="Dima B."/>
            <person name="Sanchez-Garcia M."/>
            <person name="Sanchez-Ramirez S."/>
            <person name="Szollosi G.J."/>
            <person name="Szarkandi J.G."/>
            <person name="Papp V."/>
            <person name="Albert L."/>
            <person name="Andreopoulos W."/>
            <person name="Angelini C."/>
            <person name="Antonin V."/>
            <person name="Barry K.W."/>
            <person name="Bougher N.L."/>
            <person name="Buchanan P."/>
            <person name="Buyck B."/>
            <person name="Bense V."/>
            <person name="Catcheside P."/>
            <person name="Chovatia M."/>
            <person name="Cooper J."/>
            <person name="Damon W."/>
            <person name="Desjardin D."/>
            <person name="Finy P."/>
            <person name="Geml J."/>
            <person name="Haridas S."/>
            <person name="Hughes K."/>
            <person name="Justo A."/>
            <person name="Karasinski D."/>
            <person name="Kautmanova I."/>
            <person name="Kiss B."/>
            <person name="Kocsube S."/>
            <person name="Kotiranta H."/>
            <person name="LaButti K.M."/>
            <person name="Lechner B.E."/>
            <person name="Liimatainen K."/>
            <person name="Lipzen A."/>
            <person name="Lukacs Z."/>
            <person name="Mihaltcheva S."/>
            <person name="Morgado L.N."/>
            <person name="Niskanen T."/>
            <person name="Noordeloos M.E."/>
            <person name="Ohm R.A."/>
            <person name="Ortiz-Santana B."/>
            <person name="Ovrebo C."/>
            <person name="Racz N."/>
            <person name="Riley R."/>
            <person name="Savchenko A."/>
            <person name="Shiryaev A."/>
            <person name="Soop K."/>
            <person name="Spirin V."/>
            <person name="Szebenyi C."/>
            <person name="Tomsovsky M."/>
            <person name="Tulloss R.E."/>
            <person name="Uehling J."/>
            <person name="Grigoriev I.V."/>
            <person name="Vagvolgyi C."/>
            <person name="Papp T."/>
            <person name="Martin F.M."/>
            <person name="Miettinen O."/>
            <person name="Hibbett D.S."/>
            <person name="Nagy L.G."/>
        </authorList>
    </citation>
    <scope>NUCLEOTIDE SEQUENCE [LARGE SCALE GENOMIC DNA]</scope>
    <source>
        <strain evidence="16 17">CBS 166.37</strain>
    </source>
</reference>
<dbReference type="SUPFAM" id="SSF81324">
    <property type="entry name" value="Voltage-gated potassium channels"/>
    <property type="match status" value="1"/>
</dbReference>
<dbReference type="OrthoDB" id="427456at2759"/>
<evidence type="ECO:0000256" key="5">
    <source>
        <dbReference type="ARBA" id="ARBA00022692"/>
    </source>
</evidence>
<evidence type="ECO:0000256" key="7">
    <source>
        <dbReference type="ARBA" id="ARBA00022989"/>
    </source>
</evidence>
<feature type="transmembrane region" description="Helical" evidence="14">
    <location>
        <begin position="80"/>
        <end position="102"/>
    </location>
</feature>
<feature type="transmembrane region" description="Helical" evidence="14">
    <location>
        <begin position="114"/>
        <end position="134"/>
    </location>
</feature>
<dbReference type="InterPro" id="IPR005821">
    <property type="entry name" value="Ion_trans_dom"/>
</dbReference>